<evidence type="ECO:0000256" key="1">
    <source>
        <dbReference type="ARBA" id="ARBA00000085"/>
    </source>
</evidence>
<dbReference type="PROSITE" id="PS50109">
    <property type="entry name" value="HIS_KIN"/>
    <property type="match status" value="1"/>
</dbReference>
<gene>
    <name evidence="12" type="ORF">BX591_103313</name>
</gene>
<dbReference type="InterPro" id="IPR003594">
    <property type="entry name" value="HATPase_dom"/>
</dbReference>
<organism evidence="12 13">
    <name type="scientific">Paraburkholderia bryophila</name>
    <dbReference type="NCBI Taxonomy" id="420952"/>
    <lineage>
        <taxon>Bacteria</taxon>
        <taxon>Pseudomonadati</taxon>
        <taxon>Pseudomonadota</taxon>
        <taxon>Betaproteobacteria</taxon>
        <taxon>Burkholderiales</taxon>
        <taxon>Burkholderiaceae</taxon>
        <taxon>Paraburkholderia</taxon>
    </lineage>
</organism>
<dbReference type="SUPFAM" id="SSF55874">
    <property type="entry name" value="ATPase domain of HSP90 chaperone/DNA topoisomerase II/histidine kinase"/>
    <property type="match status" value="1"/>
</dbReference>
<evidence type="ECO:0000256" key="2">
    <source>
        <dbReference type="ARBA" id="ARBA00004651"/>
    </source>
</evidence>
<dbReference type="Pfam" id="PF02518">
    <property type="entry name" value="HATPase_c"/>
    <property type="match status" value="1"/>
</dbReference>
<comment type="subcellular location">
    <subcellularLocation>
        <location evidence="2">Cell membrane</location>
        <topology evidence="2">Multi-pass membrane protein</topology>
    </subcellularLocation>
</comment>
<dbReference type="SUPFAM" id="SSF47384">
    <property type="entry name" value="Homodimeric domain of signal transducing histidine kinase"/>
    <property type="match status" value="1"/>
</dbReference>
<evidence type="ECO:0000313" key="12">
    <source>
        <dbReference type="EMBL" id="RAS37459.1"/>
    </source>
</evidence>
<protein>
    <recommendedName>
        <fullName evidence="3">histidine kinase</fullName>
        <ecNumber evidence="3">2.7.13.3</ecNumber>
    </recommendedName>
</protein>
<dbReference type="EC" id="2.7.13.3" evidence="3"/>
<evidence type="ECO:0000256" key="3">
    <source>
        <dbReference type="ARBA" id="ARBA00012438"/>
    </source>
</evidence>
<dbReference type="PRINTS" id="PR00344">
    <property type="entry name" value="BCTRLSENSOR"/>
</dbReference>
<comment type="catalytic activity">
    <reaction evidence="1">
        <text>ATP + protein L-histidine = ADP + protein N-phospho-L-histidine.</text>
        <dbReference type="EC" id="2.7.13.3"/>
    </reaction>
</comment>
<dbReference type="Pfam" id="PF00512">
    <property type="entry name" value="HisKA"/>
    <property type="match status" value="1"/>
</dbReference>
<evidence type="ECO:0000256" key="10">
    <source>
        <dbReference type="SAM" id="Phobius"/>
    </source>
</evidence>
<dbReference type="OrthoDB" id="224978at2"/>
<evidence type="ECO:0000256" key="5">
    <source>
        <dbReference type="ARBA" id="ARBA00022553"/>
    </source>
</evidence>
<evidence type="ECO:0000256" key="9">
    <source>
        <dbReference type="ARBA" id="ARBA00023026"/>
    </source>
</evidence>
<keyword evidence="8" id="KW-0902">Two-component regulatory system</keyword>
<keyword evidence="10" id="KW-0472">Membrane</keyword>
<dbReference type="AlphaFoldDB" id="A0A329CRY4"/>
<dbReference type="InterPro" id="IPR003661">
    <property type="entry name" value="HisK_dim/P_dom"/>
</dbReference>
<evidence type="ECO:0000259" key="11">
    <source>
        <dbReference type="PROSITE" id="PS50109"/>
    </source>
</evidence>
<dbReference type="PANTHER" id="PTHR44936:SF9">
    <property type="entry name" value="SENSOR PROTEIN CREC"/>
    <property type="match status" value="1"/>
</dbReference>
<feature type="transmembrane region" description="Helical" evidence="10">
    <location>
        <begin position="185"/>
        <end position="206"/>
    </location>
</feature>
<evidence type="ECO:0000256" key="4">
    <source>
        <dbReference type="ARBA" id="ARBA00022475"/>
    </source>
</evidence>
<dbReference type="InterPro" id="IPR036097">
    <property type="entry name" value="HisK_dim/P_sf"/>
</dbReference>
<keyword evidence="9" id="KW-0843">Virulence</keyword>
<dbReference type="Proteomes" id="UP000248918">
    <property type="component" value="Unassembled WGS sequence"/>
</dbReference>
<dbReference type="Gene3D" id="3.30.565.10">
    <property type="entry name" value="Histidine kinase-like ATPase, C-terminal domain"/>
    <property type="match status" value="1"/>
</dbReference>
<dbReference type="GO" id="GO:0000155">
    <property type="term" value="F:phosphorelay sensor kinase activity"/>
    <property type="evidence" value="ECO:0007669"/>
    <property type="project" value="InterPro"/>
</dbReference>
<dbReference type="CDD" id="cd00075">
    <property type="entry name" value="HATPase"/>
    <property type="match status" value="1"/>
</dbReference>
<keyword evidence="4" id="KW-1003">Cell membrane</keyword>
<dbReference type="InterPro" id="IPR036890">
    <property type="entry name" value="HATPase_C_sf"/>
</dbReference>
<dbReference type="Gene3D" id="1.10.287.130">
    <property type="match status" value="1"/>
</dbReference>
<keyword evidence="10" id="KW-0812">Transmembrane</keyword>
<dbReference type="SMART" id="SM00387">
    <property type="entry name" value="HATPase_c"/>
    <property type="match status" value="1"/>
</dbReference>
<proteinExistence type="predicted"/>
<evidence type="ECO:0000256" key="7">
    <source>
        <dbReference type="ARBA" id="ARBA00022777"/>
    </source>
</evidence>
<keyword evidence="6" id="KW-0808">Transferase</keyword>
<evidence type="ECO:0000313" key="13">
    <source>
        <dbReference type="Proteomes" id="UP000248918"/>
    </source>
</evidence>
<reference evidence="12 13" key="1">
    <citation type="submission" date="2018-06" db="EMBL/GenBank/DDBJ databases">
        <title>Genomic Encyclopedia of Type Strains, Phase III (KMG-III): the genomes of soil and plant-associated and newly described type strains.</title>
        <authorList>
            <person name="Whitman W."/>
        </authorList>
    </citation>
    <scope>NUCLEOTIDE SEQUENCE [LARGE SCALE GENOMIC DNA]</scope>
    <source>
        <strain evidence="12 13">LMG 23644</strain>
    </source>
</reference>
<comment type="caution">
    <text evidence="12">The sequence shown here is derived from an EMBL/GenBank/DDBJ whole genome shotgun (WGS) entry which is preliminary data.</text>
</comment>
<dbReference type="RefSeq" id="WP_111930183.1">
    <property type="nucleotide sequence ID" value="NZ_CADFFP010000002.1"/>
</dbReference>
<dbReference type="InterPro" id="IPR004358">
    <property type="entry name" value="Sig_transdc_His_kin-like_C"/>
</dbReference>
<dbReference type="PANTHER" id="PTHR44936">
    <property type="entry name" value="SENSOR PROTEIN CREC"/>
    <property type="match status" value="1"/>
</dbReference>
<keyword evidence="10" id="KW-1133">Transmembrane helix</keyword>
<evidence type="ECO:0000256" key="8">
    <source>
        <dbReference type="ARBA" id="ARBA00023012"/>
    </source>
</evidence>
<name>A0A329CRY4_9BURK</name>
<dbReference type="InterPro" id="IPR050980">
    <property type="entry name" value="2C_sensor_his_kinase"/>
</dbReference>
<dbReference type="InterPro" id="IPR005467">
    <property type="entry name" value="His_kinase_dom"/>
</dbReference>
<dbReference type="CDD" id="cd00082">
    <property type="entry name" value="HisKA"/>
    <property type="match status" value="1"/>
</dbReference>
<sequence length="489" mass="52194">MLRSLRGRLIVLLALLVVAAGATAWLMVGLFHQSAAAQVGQAAAENARACDAIASAYRLHSADWGSAPPAPDDTAARGRLSAVVQNALRNRPGVQGGIWHGDTGSLAYAFPTYDGAAPRTDPPGGELPRIREINAAALSSDRAASHRYGARSQTLLISACPLPGPIPHLTAWTMTWTFTFAGRSYYQLMAGQAVLLVTVLIAAALLTQLTMTWSRHVSQIETALSSYDVADLPVLPPTRERELDRIVLALNEAGRRLSVARQRGDTLARQMATAERLAAIGRVAAGVAHEIRNPIAAMRLKAESAVAGGAERQPQALRVILGEIERLDALVRRLLSITEHDEPKRELIEVSAFLEACVAQHTERAAARQLTISSTADWQEARFDPDQVQRALDNLILNAINAAPAGSRIEVAALRRTEALVLSVRDGGSGPPADIQDHLFEPFVTGRPDGTGLGLSIVREVAVAHGGTARFVSTDHGTTFEITLPCPTS</sequence>
<dbReference type="GO" id="GO:0005886">
    <property type="term" value="C:plasma membrane"/>
    <property type="evidence" value="ECO:0007669"/>
    <property type="project" value="UniProtKB-SubCell"/>
</dbReference>
<feature type="domain" description="Histidine kinase" evidence="11">
    <location>
        <begin position="286"/>
        <end position="488"/>
    </location>
</feature>
<accession>A0A329CRY4</accession>
<keyword evidence="5" id="KW-0597">Phosphoprotein</keyword>
<dbReference type="SMART" id="SM00388">
    <property type="entry name" value="HisKA"/>
    <property type="match status" value="1"/>
</dbReference>
<evidence type="ECO:0000256" key="6">
    <source>
        <dbReference type="ARBA" id="ARBA00022679"/>
    </source>
</evidence>
<keyword evidence="7" id="KW-0418">Kinase</keyword>
<dbReference type="EMBL" id="QLTK01000003">
    <property type="protein sequence ID" value="RAS37459.1"/>
    <property type="molecule type" value="Genomic_DNA"/>
</dbReference>